<feature type="domain" description="YqgF/RNase H-like" evidence="6">
    <location>
        <begin position="4"/>
        <end position="106"/>
    </location>
</feature>
<dbReference type="InterPro" id="IPR012337">
    <property type="entry name" value="RNaseH-like_sf"/>
</dbReference>
<dbReference type="AlphaFoldDB" id="A0A1F7FDF6"/>
<sequence>MTNRRVLAIDFGERRIGIALSDPANIIASPFCTIDTRSIADPIAKIASIIQDEDAGSVVVGYPYHNSGAAGDKAGAIDGLIEALQHAVGPSIRIVRIDEGYSSVAAQEILKKQGKNTRENKDAVDRIAAALFLQDYLNEKDHA</sequence>
<dbReference type="Proteomes" id="UP000179243">
    <property type="component" value="Unassembled WGS sequence"/>
</dbReference>
<dbReference type="InterPro" id="IPR005227">
    <property type="entry name" value="YqgF"/>
</dbReference>
<dbReference type="PANTHER" id="PTHR33317:SF4">
    <property type="entry name" value="POLYNUCLEOTIDYL TRANSFERASE, RIBONUCLEASE H-LIKE SUPERFAMILY PROTEIN"/>
    <property type="match status" value="1"/>
</dbReference>
<organism evidence="7 8">
    <name type="scientific">Candidatus Raymondbacteria bacterium RIFOXYD12_FULL_49_13</name>
    <dbReference type="NCBI Taxonomy" id="1817890"/>
    <lineage>
        <taxon>Bacteria</taxon>
        <taxon>Raymondiibacteriota</taxon>
    </lineage>
</organism>
<evidence type="ECO:0000259" key="6">
    <source>
        <dbReference type="SMART" id="SM00732"/>
    </source>
</evidence>
<comment type="caution">
    <text evidence="7">The sequence shown here is derived from an EMBL/GenBank/DDBJ whole genome shotgun (WGS) entry which is preliminary data.</text>
</comment>
<dbReference type="GO" id="GO:0000967">
    <property type="term" value="P:rRNA 5'-end processing"/>
    <property type="evidence" value="ECO:0007669"/>
    <property type="project" value="UniProtKB-UniRule"/>
</dbReference>
<comment type="similarity">
    <text evidence="5">Belongs to the YqgF HJR family.</text>
</comment>
<comment type="subcellular location">
    <subcellularLocation>
        <location evidence="5">Cytoplasm</location>
    </subcellularLocation>
</comment>
<dbReference type="SMART" id="SM00732">
    <property type="entry name" value="YqgFc"/>
    <property type="match status" value="1"/>
</dbReference>
<comment type="function">
    <text evidence="5">Could be a nuclease involved in processing of the 5'-end of pre-16S rRNA.</text>
</comment>
<evidence type="ECO:0000256" key="2">
    <source>
        <dbReference type="ARBA" id="ARBA00022517"/>
    </source>
</evidence>
<dbReference type="HAMAP" id="MF_00651">
    <property type="entry name" value="Nuclease_YqgF"/>
    <property type="match status" value="1"/>
</dbReference>
<keyword evidence="1 5" id="KW-0963">Cytoplasm</keyword>
<keyword evidence="3 5" id="KW-0540">Nuclease</keyword>
<name>A0A1F7FDF6_UNCRA</name>
<evidence type="ECO:0000313" key="7">
    <source>
        <dbReference type="EMBL" id="OGK04668.1"/>
    </source>
</evidence>
<dbReference type="Gene3D" id="3.30.420.140">
    <property type="entry name" value="YqgF/RNase H-like domain"/>
    <property type="match status" value="1"/>
</dbReference>
<evidence type="ECO:0000256" key="5">
    <source>
        <dbReference type="HAMAP-Rule" id="MF_00651"/>
    </source>
</evidence>
<accession>A0A1F7FDF6</accession>
<gene>
    <name evidence="7" type="ORF">A2519_21050</name>
</gene>
<dbReference type="SUPFAM" id="SSF53098">
    <property type="entry name" value="Ribonuclease H-like"/>
    <property type="match status" value="1"/>
</dbReference>
<evidence type="ECO:0000256" key="3">
    <source>
        <dbReference type="ARBA" id="ARBA00022722"/>
    </source>
</evidence>
<keyword evidence="2 5" id="KW-0690">Ribosome biogenesis</keyword>
<dbReference type="InterPro" id="IPR006641">
    <property type="entry name" value="YqgF/RNaseH-like_dom"/>
</dbReference>
<dbReference type="NCBIfam" id="TIGR00250">
    <property type="entry name" value="RNAse_H_YqgF"/>
    <property type="match status" value="1"/>
</dbReference>
<evidence type="ECO:0000256" key="1">
    <source>
        <dbReference type="ARBA" id="ARBA00022490"/>
    </source>
</evidence>
<dbReference type="InterPro" id="IPR037027">
    <property type="entry name" value="YqgF/RNaseH-like_dom_sf"/>
</dbReference>
<protein>
    <recommendedName>
        <fullName evidence="5">Putative pre-16S rRNA nuclease</fullName>
        <ecNumber evidence="5">3.1.-.-</ecNumber>
    </recommendedName>
</protein>
<evidence type="ECO:0000313" key="8">
    <source>
        <dbReference type="Proteomes" id="UP000179243"/>
    </source>
</evidence>
<proteinExistence type="inferred from homology"/>
<dbReference type="GO" id="GO:0004518">
    <property type="term" value="F:nuclease activity"/>
    <property type="evidence" value="ECO:0007669"/>
    <property type="project" value="UniProtKB-KW"/>
</dbReference>
<dbReference type="PANTHER" id="PTHR33317">
    <property type="entry name" value="POLYNUCLEOTIDYL TRANSFERASE, RIBONUCLEASE H-LIKE SUPERFAMILY PROTEIN"/>
    <property type="match status" value="1"/>
</dbReference>
<keyword evidence="4 5" id="KW-0378">Hydrolase</keyword>
<dbReference type="EMBL" id="MFYX01000067">
    <property type="protein sequence ID" value="OGK04668.1"/>
    <property type="molecule type" value="Genomic_DNA"/>
</dbReference>
<dbReference type="CDD" id="cd16964">
    <property type="entry name" value="YqgF"/>
    <property type="match status" value="1"/>
</dbReference>
<dbReference type="GO" id="GO:0005829">
    <property type="term" value="C:cytosol"/>
    <property type="evidence" value="ECO:0007669"/>
    <property type="project" value="TreeGrafter"/>
</dbReference>
<dbReference type="Pfam" id="PF03652">
    <property type="entry name" value="RuvX"/>
    <property type="match status" value="1"/>
</dbReference>
<dbReference type="GO" id="GO:0016788">
    <property type="term" value="F:hydrolase activity, acting on ester bonds"/>
    <property type="evidence" value="ECO:0007669"/>
    <property type="project" value="UniProtKB-UniRule"/>
</dbReference>
<dbReference type="EC" id="3.1.-.-" evidence="5"/>
<reference evidence="7 8" key="1">
    <citation type="journal article" date="2016" name="Nat. Commun.">
        <title>Thousands of microbial genomes shed light on interconnected biogeochemical processes in an aquifer system.</title>
        <authorList>
            <person name="Anantharaman K."/>
            <person name="Brown C.T."/>
            <person name="Hug L.A."/>
            <person name="Sharon I."/>
            <person name="Castelle C.J."/>
            <person name="Probst A.J."/>
            <person name="Thomas B.C."/>
            <person name="Singh A."/>
            <person name="Wilkins M.J."/>
            <person name="Karaoz U."/>
            <person name="Brodie E.L."/>
            <person name="Williams K.H."/>
            <person name="Hubbard S.S."/>
            <person name="Banfield J.F."/>
        </authorList>
    </citation>
    <scope>NUCLEOTIDE SEQUENCE [LARGE SCALE GENOMIC DNA]</scope>
</reference>
<evidence type="ECO:0000256" key="4">
    <source>
        <dbReference type="ARBA" id="ARBA00022801"/>
    </source>
</evidence>